<dbReference type="GO" id="GO:0003676">
    <property type="term" value="F:nucleic acid binding"/>
    <property type="evidence" value="ECO:0007669"/>
    <property type="project" value="InterPro"/>
</dbReference>
<gene>
    <name evidence="1" type="ORF">X777_07703</name>
</gene>
<organism evidence="1 2">
    <name type="scientific">Ooceraea biroi</name>
    <name type="common">Clonal raider ant</name>
    <name type="synonym">Cerapachys biroi</name>
    <dbReference type="NCBI Taxonomy" id="2015173"/>
    <lineage>
        <taxon>Eukaryota</taxon>
        <taxon>Metazoa</taxon>
        <taxon>Ecdysozoa</taxon>
        <taxon>Arthropoda</taxon>
        <taxon>Hexapoda</taxon>
        <taxon>Insecta</taxon>
        <taxon>Pterygota</taxon>
        <taxon>Neoptera</taxon>
        <taxon>Endopterygota</taxon>
        <taxon>Hymenoptera</taxon>
        <taxon>Apocrita</taxon>
        <taxon>Aculeata</taxon>
        <taxon>Formicoidea</taxon>
        <taxon>Formicidae</taxon>
        <taxon>Dorylinae</taxon>
        <taxon>Ooceraea</taxon>
    </lineage>
</organism>
<protein>
    <submittedName>
        <fullName evidence="1">Copia protein</fullName>
    </submittedName>
</protein>
<reference evidence="1 2" key="1">
    <citation type="journal article" date="2014" name="Curr. Biol.">
        <title>The genome of the clonal raider ant Cerapachys biroi.</title>
        <authorList>
            <person name="Oxley P.R."/>
            <person name="Ji L."/>
            <person name="Fetter-Pruneda I."/>
            <person name="McKenzie S.K."/>
            <person name="Li C."/>
            <person name="Hu H."/>
            <person name="Zhang G."/>
            <person name="Kronauer D.J."/>
        </authorList>
    </citation>
    <scope>NUCLEOTIDE SEQUENCE [LARGE SCALE GENOMIC DNA]</scope>
</reference>
<dbReference type="OMA" id="KRYWAEA"/>
<dbReference type="AlphaFoldDB" id="A0A026WA12"/>
<dbReference type="PANTHER" id="PTHR42648:SF28">
    <property type="entry name" value="TRANSPOSON-ENCODED PROTEIN WITH RIBONUCLEASE H-LIKE AND RETROVIRUS ZINC FINGER-LIKE DOMAINS"/>
    <property type="match status" value="1"/>
</dbReference>
<dbReference type="PANTHER" id="PTHR42648">
    <property type="entry name" value="TRANSPOSASE, PUTATIVE-RELATED"/>
    <property type="match status" value="1"/>
</dbReference>
<keyword evidence="2" id="KW-1185">Reference proteome</keyword>
<dbReference type="STRING" id="2015173.A0A026WA12"/>
<dbReference type="InterPro" id="IPR039537">
    <property type="entry name" value="Retrotran_Ty1/copia-like"/>
</dbReference>
<proteinExistence type="predicted"/>
<dbReference type="Proteomes" id="UP000053097">
    <property type="component" value="Unassembled WGS sequence"/>
</dbReference>
<dbReference type="EMBL" id="KK107310">
    <property type="protein sequence ID" value="EZA52885.1"/>
    <property type="molecule type" value="Genomic_DNA"/>
</dbReference>
<dbReference type="InterPro" id="IPR036397">
    <property type="entry name" value="RNaseH_sf"/>
</dbReference>
<dbReference type="Gene3D" id="3.30.420.10">
    <property type="entry name" value="Ribonuclease H-like superfamily/Ribonuclease H"/>
    <property type="match status" value="1"/>
</dbReference>
<accession>A0A026WA12</accession>
<evidence type="ECO:0000313" key="2">
    <source>
        <dbReference type="Proteomes" id="UP000053097"/>
    </source>
</evidence>
<name>A0A026WA12_OOCBI</name>
<sequence>MARTMLLDAGLSKRYWAEAASTATYILNRCPTTPLTDKTPEELWTGKRPDLRHCVFLDAKP</sequence>
<dbReference type="InterPro" id="IPR012337">
    <property type="entry name" value="RNaseH-like_sf"/>
</dbReference>
<evidence type="ECO:0000313" key="1">
    <source>
        <dbReference type="EMBL" id="EZA52885.1"/>
    </source>
</evidence>
<dbReference type="SUPFAM" id="SSF53098">
    <property type="entry name" value="Ribonuclease H-like"/>
    <property type="match status" value="1"/>
</dbReference>